<protein>
    <submittedName>
        <fullName evidence="1">Uncharacterized protein</fullName>
    </submittedName>
</protein>
<dbReference type="EMBL" id="QOCW01000005">
    <property type="protein sequence ID" value="RBW70317.1"/>
    <property type="molecule type" value="Genomic_DNA"/>
</dbReference>
<gene>
    <name evidence="1" type="ORF">DS031_07035</name>
</gene>
<evidence type="ECO:0000313" key="2">
    <source>
        <dbReference type="Proteomes" id="UP000253314"/>
    </source>
</evidence>
<proteinExistence type="predicted"/>
<dbReference type="Proteomes" id="UP000253314">
    <property type="component" value="Unassembled WGS sequence"/>
</dbReference>
<reference evidence="1 2" key="1">
    <citation type="submission" date="2018-07" db="EMBL/GenBank/DDBJ databases">
        <title>Lottiidibacillus patelloidae gen. nov., sp. nov., isolated from the intestinal tract of a marine limpet and the reclassification of B. taeanensis BH030017T, B. algicola KMM 3737T and B. hwajinpoensis SW-72T as genus Lottiidibacillus.</title>
        <authorList>
            <person name="Liu R."/>
            <person name="Huang Z."/>
        </authorList>
    </citation>
    <scope>NUCLEOTIDE SEQUENCE [LARGE SCALE GENOMIC DNA]</scope>
    <source>
        <strain evidence="1 2">BH030017</strain>
    </source>
</reference>
<organism evidence="1 2">
    <name type="scientific">Bacillus taeanensis</name>
    <dbReference type="NCBI Taxonomy" id="273032"/>
    <lineage>
        <taxon>Bacteria</taxon>
        <taxon>Bacillati</taxon>
        <taxon>Bacillota</taxon>
        <taxon>Bacilli</taxon>
        <taxon>Bacillales</taxon>
        <taxon>Bacillaceae</taxon>
        <taxon>Bacillus</taxon>
    </lineage>
</organism>
<accession>A0A366XWP0</accession>
<evidence type="ECO:0000313" key="1">
    <source>
        <dbReference type="EMBL" id="RBW70317.1"/>
    </source>
</evidence>
<name>A0A366XWP0_9BACI</name>
<comment type="caution">
    <text evidence="1">The sequence shown here is derived from an EMBL/GenBank/DDBJ whole genome shotgun (WGS) entry which is preliminary data.</text>
</comment>
<sequence length="72" mass="8449">MTITKLKNKLLLFNSDLSFNKRLGLPIEVFCPQKQEPIAFGRIERYNEDAVFINGKKYDREKFIFFGCQKSA</sequence>
<dbReference type="OrthoDB" id="2885676at2"/>
<dbReference type="AlphaFoldDB" id="A0A366XWP0"/>
<keyword evidence="2" id="KW-1185">Reference proteome</keyword>
<dbReference type="RefSeq" id="WP_113805224.1">
    <property type="nucleotide sequence ID" value="NZ_QOCW01000005.1"/>
</dbReference>